<evidence type="ECO:0000313" key="1">
    <source>
        <dbReference type="EMBL" id="MPM77248.1"/>
    </source>
</evidence>
<proteinExistence type="predicted"/>
<reference evidence="1" key="1">
    <citation type="submission" date="2019-08" db="EMBL/GenBank/DDBJ databases">
        <authorList>
            <person name="Kucharzyk K."/>
            <person name="Murdoch R.W."/>
            <person name="Higgins S."/>
            <person name="Loffler F."/>
        </authorList>
    </citation>
    <scope>NUCLEOTIDE SEQUENCE</scope>
</reference>
<dbReference type="AlphaFoldDB" id="A0A645CK18"/>
<protein>
    <submittedName>
        <fullName evidence="1">Uncharacterized protein</fullName>
    </submittedName>
</protein>
<name>A0A645CK18_9ZZZZ</name>
<organism evidence="1">
    <name type="scientific">bioreactor metagenome</name>
    <dbReference type="NCBI Taxonomy" id="1076179"/>
    <lineage>
        <taxon>unclassified sequences</taxon>
        <taxon>metagenomes</taxon>
        <taxon>ecological metagenomes</taxon>
    </lineage>
</organism>
<gene>
    <name evidence="1" type="ORF">SDC9_124248</name>
</gene>
<accession>A0A645CK18</accession>
<comment type="caution">
    <text evidence="1">The sequence shown here is derived from an EMBL/GenBank/DDBJ whole genome shotgun (WGS) entry which is preliminary data.</text>
</comment>
<dbReference type="EMBL" id="VSSQ01027815">
    <property type="protein sequence ID" value="MPM77248.1"/>
    <property type="molecule type" value="Genomic_DNA"/>
</dbReference>
<sequence>MRKDGKYKDEIDFSLGDIVDDASQTIIPSFVNPSKRQDYKLLTMSGLQSAKFELTDLTKDQYMNITQVNAELINSLPDPQKDVIKIEKDKIYLFKTANGKKGLIHPSSLTKTSGTIEDVNEKWIENTNYHQIILSTKLVLP</sequence>